<comment type="caution">
    <text evidence="1">The sequence shown here is derived from an EMBL/GenBank/DDBJ whole genome shotgun (WGS) entry which is preliminary data.</text>
</comment>
<name>A0A937RHJ7_9ACTN</name>
<evidence type="ECO:0000313" key="1">
    <source>
        <dbReference type="EMBL" id="MBL7629095.1"/>
    </source>
</evidence>
<accession>A0A937RHJ7</accession>
<organism evidence="1 2">
    <name type="scientific">Frankia nepalensis</name>
    <dbReference type="NCBI Taxonomy" id="1836974"/>
    <lineage>
        <taxon>Bacteria</taxon>
        <taxon>Bacillati</taxon>
        <taxon>Actinomycetota</taxon>
        <taxon>Actinomycetes</taxon>
        <taxon>Frankiales</taxon>
        <taxon>Frankiaceae</taxon>
        <taxon>Frankia</taxon>
    </lineage>
</organism>
<gene>
    <name evidence="1" type="ORF">I7412_18410</name>
</gene>
<dbReference type="RefSeq" id="WP_203006635.1">
    <property type="nucleotide sequence ID" value="NZ_JADWYV010000257.1"/>
</dbReference>
<sequence>MATGAPARVCPYRLLGWPARRIRFVAREVAAGGPWPAATPPVKVACGD</sequence>
<reference evidence="1" key="1">
    <citation type="submission" date="2020-12" db="EMBL/GenBank/DDBJ databases">
        <title>Genomic characterization of non-nitrogen-fixing Frankia strains.</title>
        <authorList>
            <person name="Carlos-Shanley C."/>
            <person name="Guerra T."/>
            <person name="Hahn D."/>
        </authorList>
    </citation>
    <scope>NUCLEOTIDE SEQUENCE</scope>
    <source>
        <strain evidence="1">CN6</strain>
    </source>
</reference>
<proteinExistence type="predicted"/>
<dbReference type="Proteomes" id="UP000604475">
    <property type="component" value="Unassembled WGS sequence"/>
</dbReference>
<evidence type="ECO:0000313" key="2">
    <source>
        <dbReference type="Proteomes" id="UP000604475"/>
    </source>
</evidence>
<dbReference type="AlphaFoldDB" id="A0A937RHJ7"/>
<protein>
    <submittedName>
        <fullName evidence="1">Uncharacterized protein</fullName>
    </submittedName>
</protein>
<dbReference type="EMBL" id="JAEACQ010000210">
    <property type="protein sequence ID" value="MBL7629095.1"/>
    <property type="molecule type" value="Genomic_DNA"/>
</dbReference>
<keyword evidence="2" id="KW-1185">Reference proteome</keyword>